<sequence>MDNDTNYAIPSQDIAPKMASLGLHSSNKLQPFHCIGSGNCGSVWSIENPGINTSVIKREDMNEARSVYNDFIMHRKILSAIQELRLSPETVSLTSRVSMPACHQYVRADESTWWSTRLGRFPKECQAPCNVIVTERIPPFSQTARECLINRFCAPGGRETAKTSASNRDCIVRAYLGRRKLNDRPKRFFKLPNFPMNIDQMKQLDLDVEHYATAMAEMLAIMHWKAQMDANDVEFVLAPPRLTHEVSTQASPSSTIKSIHLGDHNLWILDFDCCGDMTMDTNGVDQAWRAFYKNDPYYPRPSTANRVKSVEDQQLWDIFKARFLEASEIILGPESNIGHLPGLLISKIESGNPHIIQKLNAGTTD</sequence>
<dbReference type="PANTHER" id="PTHR40780:SF3">
    <property type="entry name" value="DUF3669 DOMAIN-CONTAINING PROTEIN"/>
    <property type="match status" value="1"/>
</dbReference>
<dbReference type="Proteomes" id="UP000490939">
    <property type="component" value="Unassembled WGS sequence"/>
</dbReference>
<gene>
    <name evidence="2" type="ORF">EG327_011596</name>
</gene>
<evidence type="ECO:0000313" key="2">
    <source>
        <dbReference type="EMBL" id="KAE9991500.1"/>
    </source>
</evidence>
<comment type="caution">
    <text evidence="2">The sequence shown here is derived from an EMBL/GenBank/DDBJ whole genome shotgun (WGS) entry which is preliminary data.</text>
</comment>
<evidence type="ECO:0000259" key="1">
    <source>
        <dbReference type="Pfam" id="PF12417"/>
    </source>
</evidence>
<dbReference type="Pfam" id="PF12417">
    <property type="entry name" value="DUF3669"/>
    <property type="match status" value="1"/>
</dbReference>
<feature type="domain" description="DUF3669" evidence="1">
    <location>
        <begin position="266"/>
        <end position="332"/>
    </location>
</feature>
<dbReference type="PANTHER" id="PTHR40780">
    <property type="entry name" value="DUF3669 DOMAIN-CONTAINING PROTEIN"/>
    <property type="match status" value="1"/>
</dbReference>
<evidence type="ECO:0000313" key="3">
    <source>
        <dbReference type="Proteomes" id="UP000490939"/>
    </source>
</evidence>
<proteinExistence type="predicted"/>
<dbReference type="InterPro" id="IPR022137">
    <property type="entry name" value="Znf_prot_DUF3669"/>
</dbReference>
<organism evidence="2 3">
    <name type="scientific">Venturia inaequalis</name>
    <name type="common">Apple scab fungus</name>
    <dbReference type="NCBI Taxonomy" id="5025"/>
    <lineage>
        <taxon>Eukaryota</taxon>
        <taxon>Fungi</taxon>
        <taxon>Dikarya</taxon>
        <taxon>Ascomycota</taxon>
        <taxon>Pezizomycotina</taxon>
        <taxon>Dothideomycetes</taxon>
        <taxon>Pleosporomycetidae</taxon>
        <taxon>Venturiales</taxon>
        <taxon>Venturiaceae</taxon>
        <taxon>Venturia</taxon>
    </lineage>
</organism>
<dbReference type="EMBL" id="WNWR01000093">
    <property type="protein sequence ID" value="KAE9991500.1"/>
    <property type="molecule type" value="Genomic_DNA"/>
</dbReference>
<accession>A0A8H3VP47</accession>
<dbReference type="AlphaFoldDB" id="A0A8H3VP47"/>
<protein>
    <recommendedName>
        <fullName evidence="1">DUF3669 domain-containing protein</fullName>
    </recommendedName>
</protein>
<name>A0A8H3VP47_VENIN</name>
<reference evidence="2 3" key="1">
    <citation type="submission" date="2019-07" db="EMBL/GenBank/DDBJ databases">
        <title>Venturia inaequalis Genome Resource.</title>
        <authorList>
            <person name="Lichtner F.J."/>
        </authorList>
    </citation>
    <scope>NUCLEOTIDE SEQUENCE [LARGE SCALE GENOMIC DNA]</scope>
    <source>
        <strain evidence="2 3">DMI_063113</strain>
    </source>
</reference>
<keyword evidence="3" id="KW-1185">Reference proteome</keyword>